<dbReference type="SUPFAM" id="SSF46689">
    <property type="entry name" value="Homeodomain-like"/>
    <property type="match status" value="1"/>
</dbReference>
<keyword evidence="2 3" id="KW-0539">Nucleus</keyword>
<dbReference type="PROSITE" id="PS50071">
    <property type="entry name" value="HOMEOBOX_2"/>
    <property type="match status" value="1"/>
</dbReference>
<accession>A0A183GHI6</accession>
<dbReference type="CDD" id="cd00086">
    <property type="entry name" value="homeodomain"/>
    <property type="match status" value="1"/>
</dbReference>
<feature type="domain" description="Homeobox" evidence="4">
    <location>
        <begin position="26"/>
        <end position="85"/>
    </location>
</feature>
<evidence type="ECO:0000256" key="2">
    <source>
        <dbReference type="PROSITE-ProRule" id="PRU00108"/>
    </source>
</evidence>
<keyword evidence="2 3" id="KW-0371">Homeobox</keyword>
<comment type="subcellular location">
    <subcellularLocation>
        <location evidence="1 2 3">Nucleus</location>
    </subcellularLocation>
</comment>
<name>A0A183GHI6_HELPZ</name>
<evidence type="ECO:0000313" key="5">
    <source>
        <dbReference type="Proteomes" id="UP000050761"/>
    </source>
</evidence>
<dbReference type="Gene3D" id="1.10.10.60">
    <property type="entry name" value="Homeodomain-like"/>
    <property type="match status" value="1"/>
</dbReference>
<sequence length="95" mass="11024">LSDSLGPVYTSTPSGATSRMVAVLIERPPDKYSNPLQEILEDFYLRDPFACANTEKRQVLCQMLSIDPYRLKVWFQNRRRKDKVSCESQKPKEEL</sequence>
<dbReference type="Pfam" id="PF00046">
    <property type="entry name" value="Homeodomain"/>
    <property type="match status" value="1"/>
</dbReference>
<feature type="DNA-binding region" description="Homeobox" evidence="2">
    <location>
        <begin position="28"/>
        <end position="86"/>
    </location>
</feature>
<protein>
    <submittedName>
        <fullName evidence="6">Homeobox domain-containing protein</fullName>
    </submittedName>
</protein>
<evidence type="ECO:0000313" key="6">
    <source>
        <dbReference type="WBParaSite" id="HPBE_0002202601-mRNA-1"/>
    </source>
</evidence>
<dbReference type="WBParaSite" id="HPBE_0002202601-mRNA-1">
    <property type="protein sequence ID" value="HPBE_0002202601-mRNA-1"/>
    <property type="gene ID" value="HPBE_0002202601"/>
</dbReference>
<keyword evidence="2 3" id="KW-0238">DNA-binding</keyword>
<proteinExistence type="predicted"/>
<dbReference type="InterPro" id="IPR001356">
    <property type="entry name" value="HD"/>
</dbReference>
<dbReference type="AlphaFoldDB" id="A0A183GHI6"/>
<dbReference type="GO" id="GO:0005634">
    <property type="term" value="C:nucleus"/>
    <property type="evidence" value="ECO:0007669"/>
    <property type="project" value="UniProtKB-SubCell"/>
</dbReference>
<dbReference type="SMART" id="SM00389">
    <property type="entry name" value="HOX"/>
    <property type="match status" value="1"/>
</dbReference>
<evidence type="ECO:0000259" key="4">
    <source>
        <dbReference type="PROSITE" id="PS50071"/>
    </source>
</evidence>
<organism evidence="5 6">
    <name type="scientific">Heligmosomoides polygyrus</name>
    <name type="common">Parasitic roundworm</name>
    <dbReference type="NCBI Taxonomy" id="6339"/>
    <lineage>
        <taxon>Eukaryota</taxon>
        <taxon>Metazoa</taxon>
        <taxon>Ecdysozoa</taxon>
        <taxon>Nematoda</taxon>
        <taxon>Chromadorea</taxon>
        <taxon>Rhabditida</taxon>
        <taxon>Rhabditina</taxon>
        <taxon>Rhabditomorpha</taxon>
        <taxon>Strongyloidea</taxon>
        <taxon>Heligmosomidae</taxon>
        <taxon>Heligmosomoides</taxon>
    </lineage>
</organism>
<evidence type="ECO:0000256" key="1">
    <source>
        <dbReference type="ARBA" id="ARBA00004123"/>
    </source>
</evidence>
<dbReference type="GO" id="GO:0003677">
    <property type="term" value="F:DNA binding"/>
    <property type="evidence" value="ECO:0007669"/>
    <property type="project" value="UniProtKB-UniRule"/>
</dbReference>
<dbReference type="Proteomes" id="UP000050761">
    <property type="component" value="Unassembled WGS sequence"/>
</dbReference>
<dbReference type="InterPro" id="IPR009057">
    <property type="entry name" value="Homeodomain-like_sf"/>
</dbReference>
<keyword evidence="5" id="KW-1185">Reference proteome</keyword>
<evidence type="ECO:0000256" key="3">
    <source>
        <dbReference type="RuleBase" id="RU000682"/>
    </source>
</evidence>
<reference evidence="6" key="1">
    <citation type="submission" date="2019-09" db="UniProtKB">
        <authorList>
            <consortium name="WormBaseParasite"/>
        </authorList>
    </citation>
    <scope>IDENTIFICATION</scope>
</reference>